<evidence type="ECO:0000313" key="2">
    <source>
        <dbReference type="EMBL" id="TKW29120.1"/>
    </source>
</evidence>
<sequence>MCKPLLVPKIPDAHHLGVLHVCTMTWNGRPERWESREPRPVHRGRASKADDTGKRRWPYLLERSADVANAGASVAVAGLLPCGGHWSAAPVAGVQFPC</sequence>
<dbReference type="Gramene" id="TKW29120">
    <property type="protein sequence ID" value="TKW29120"/>
    <property type="gene ID" value="SEVIR_3G375250v2"/>
</dbReference>
<gene>
    <name evidence="2" type="ORF">SEVIR_3G375250v2</name>
</gene>
<feature type="compositionally biased region" description="Basic and acidic residues" evidence="1">
    <location>
        <begin position="31"/>
        <end position="40"/>
    </location>
</feature>
<feature type="region of interest" description="Disordered" evidence="1">
    <location>
        <begin position="31"/>
        <end position="51"/>
    </location>
</feature>
<keyword evidence="3" id="KW-1185">Reference proteome</keyword>
<reference evidence="2" key="1">
    <citation type="submission" date="2019-03" db="EMBL/GenBank/DDBJ databases">
        <title>WGS assembly of Setaria viridis.</title>
        <authorList>
            <person name="Huang P."/>
            <person name="Jenkins J."/>
            <person name="Grimwood J."/>
            <person name="Barry K."/>
            <person name="Healey A."/>
            <person name="Mamidi S."/>
            <person name="Sreedasyam A."/>
            <person name="Shu S."/>
            <person name="Feldman M."/>
            <person name="Wu J."/>
            <person name="Yu Y."/>
            <person name="Chen C."/>
            <person name="Johnson J."/>
            <person name="Rokhsar D."/>
            <person name="Baxter I."/>
            <person name="Schmutz J."/>
            <person name="Brutnell T."/>
            <person name="Kellogg E."/>
        </authorList>
    </citation>
    <scope>NUCLEOTIDE SEQUENCE [LARGE SCALE GENOMIC DNA]</scope>
</reference>
<organism evidence="2 3">
    <name type="scientific">Setaria viridis</name>
    <name type="common">Green bristlegrass</name>
    <name type="synonym">Setaria italica subsp. viridis</name>
    <dbReference type="NCBI Taxonomy" id="4556"/>
    <lineage>
        <taxon>Eukaryota</taxon>
        <taxon>Viridiplantae</taxon>
        <taxon>Streptophyta</taxon>
        <taxon>Embryophyta</taxon>
        <taxon>Tracheophyta</taxon>
        <taxon>Spermatophyta</taxon>
        <taxon>Magnoliopsida</taxon>
        <taxon>Liliopsida</taxon>
        <taxon>Poales</taxon>
        <taxon>Poaceae</taxon>
        <taxon>PACMAD clade</taxon>
        <taxon>Panicoideae</taxon>
        <taxon>Panicodae</taxon>
        <taxon>Paniceae</taxon>
        <taxon>Cenchrinae</taxon>
        <taxon>Setaria</taxon>
    </lineage>
</organism>
<proteinExistence type="predicted"/>
<accession>A0A4U6VHN6</accession>
<name>A0A4U6VHN6_SETVI</name>
<protein>
    <submittedName>
        <fullName evidence="2">Uncharacterized protein</fullName>
    </submittedName>
</protein>
<evidence type="ECO:0000256" key="1">
    <source>
        <dbReference type="SAM" id="MobiDB-lite"/>
    </source>
</evidence>
<dbReference type="AlphaFoldDB" id="A0A4U6VHN6"/>
<evidence type="ECO:0000313" key="3">
    <source>
        <dbReference type="Proteomes" id="UP000298652"/>
    </source>
</evidence>
<dbReference type="Proteomes" id="UP000298652">
    <property type="component" value="Chromosome 3"/>
</dbReference>
<dbReference type="EMBL" id="CM016554">
    <property type="protein sequence ID" value="TKW29120.1"/>
    <property type="molecule type" value="Genomic_DNA"/>
</dbReference>